<evidence type="ECO:0000256" key="1">
    <source>
        <dbReference type="SAM" id="MobiDB-lite"/>
    </source>
</evidence>
<accession>E4WTW6</accession>
<keyword evidence="3" id="KW-1185">Reference proteome</keyword>
<dbReference type="InParanoid" id="E4WTW6"/>
<dbReference type="Proteomes" id="UP000001307">
    <property type="component" value="Unassembled WGS sequence"/>
</dbReference>
<dbReference type="AlphaFoldDB" id="E4WTW6"/>
<protein>
    <submittedName>
        <fullName evidence="2">Uncharacterized protein</fullName>
    </submittedName>
</protein>
<organism evidence="2">
    <name type="scientific">Oikopleura dioica</name>
    <name type="common">Tunicate</name>
    <dbReference type="NCBI Taxonomy" id="34765"/>
    <lineage>
        <taxon>Eukaryota</taxon>
        <taxon>Metazoa</taxon>
        <taxon>Chordata</taxon>
        <taxon>Tunicata</taxon>
        <taxon>Appendicularia</taxon>
        <taxon>Copelata</taxon>
        <taxon>Oikopleuridae</taxon>
        <taxon>Oikopleura</taxon>
    </lineage>
</organism>
<reference evidence="2" key="1">
    <citation type="journal article" date="2010" name="Science">
        <title>Plasticity of animal genome architecture unmasked by rapid evolution of a pelagic tunicate.</title>
        <authorList>
            <person name="Denoeud F."/>
            <person name="Henriet S."/>
            <person name="Mungpakdee S."/>
            <person name="Aury J.M."/>
            <person name="Da Silva C."/>
            <person name="Brinkmann H."/>
            <person name="Mikhaleva J."/>
            <person name="Olsen L.C."/>
            <person name="Jubin C."/>
            <person name="Canestro C."/>
            <person name="Bouquet J.M."/>
            <person name="Danks G."/>
            <person name="Poulain J."/>
            <person name="Campsteijn C."/>
            <person name="Adamski M."/>
            <person name="Cross I."/>
            <person name="Yadetie F."/>
            <person name="Muffato M."/>
            <person name="Louis A."/>
            <person name="Butcher S."/>
            <person name="Tsagkogeorga G."/>
            <person name="Konrad A."/>
            <person name="Singh S."/>
            <person name="Jensen M.F."/>
            <person name="Cong E.H."/>
            <person name="Eikeseth-Otteraa H."/>
            <person name="Noel B."/>
            <person name="Anthouard V."/>
            <person name="Porcel B.M."/>
            <person name="Kachouri-Lafond R."/>
            <person name="Nishino A."/>
            <person name="Ugolini M."/>
            <person name="Chourrout P."/>
            <person name="Nishida H."/>
            <person name="Aasland R."/>
            <person name="Huzurbazar S."/>
            <person name="Westhof E."/>
            <person name="Delsuc F."/>
            <person name="Lehrach H."/>
            <person name="Reinhardt R."/>
            <person name="Weissenbach J."/>
            <person name="Roy S.W."/>
            <person name="Artiguenave F."/>
            <person name="Postlethwait J.H."/>
            <person name="Manak J.R."/>
            <person name="Thompson E.M."/>
            <person name="Jaillon O."/>
            <person name="Du Pasquier L."/>
            <person name="Boudinot P."/>
            <person name="Liberles D.A."/>
            <person name="Volff J.N."/>
            <person name="Philippe H."/>
            <person name="Lenhard B."/>
            <person name="Roest Crollius H."/>
            <person name="Wincker P."/>
            <person name="Chourrout D."/>
        </authorList>
    </citation>
    <scope>NUCLEOTIDE SEQUENCE [LARGE SCALE GENOMIC DNA]</scope>
</reference>
<proteinExistence type="predicted"/>
<gene>
    <name evidence="2" type="ORF">GSOID_T00006352001</name>
</gene>
<evidence type="ECO:0000313" key="2">
    <source>
        <dbReference type="EMBL" id="CBY07263.1"/>
    </source>
</evidence>
<name>E4WTW6_OIKDI</name>
<sequence length="81" mass="9477">MEQAIWFSMRQRGLDEAPDPRDNMLANDFLFEDEDVIAEQDDSSDDEEEIAEQENPDYEDAYDSMLEPDELDEPLKSTIEE</sequence>
<evidence type="ECO:0000313" key="3">
    <source>
        <dbReference type="Proteomes" id="UP000001307"/>
    </source>
</evidence>
<dbReference type="EMBL" id="FN653016">
    <property type="protein sequence ID" value="CBY07263.1"/>
    <property type="molecule type" value="Genomic_DNA"/>
</dbReference>
<feature type="region of interest" description="Disordered" evidence="1">
    <location>
        <begin position="38"/>
        <end position="81"/>
    </location>
</feature>
<feature type="compositionally biased region" description="Acidic residues" evidence="1">
    <location>
        <begin position="38"/>
        <end position="72"/>
    </location>
</feature>